<dbReference type="Gene3D" id="3.40.50.2300">
    <property type="match status" value="1"/>
</dbReference>
<protein>
    <recommendedName>
        <fullName evidence="2">Response regulatory domain-containing protein</fullName>
    </recommendedName>
</protein>
<comment type="caution">
    <text evidence="1">The sequence shown here is derived from an EMBL/GenBank/DDBJ whole genome shotgun (WGS) entry which is preliminary data.</text>
</comment>
<dbReference type="AlphaFoldDB" id="A0AB36XSY0"/>
<reference key="1">
    <citation type="submission" date="2016-07" db="EMBL/GenBank/DDBJ databases">
        <title>Nontailed viruses are major unrecognized killers of bacteria in the ocean.</title>
        <authorList>
            <person name="Kauffman K."/>
            <person name="Hussain F."/>
            <person name="Yang J."/>
            <person name="Arevalo P."/>
            <person name="Brown J."/>
            <person name="Cutler M."/>
            <person name="Kelly L."/>
            <person name="Polz M.F."/>
        </authorList>
    </citation>
    <scope>NUCLEOTIDE SEQUENCE [LARGE SCALE GENOMIC DNA]</scope>
    <source>
        <strain>10N.261.52.F7</strain>
    </source>
</reference>
<evidence type="ECO:0000313" key="1">
    <source>
        <dbReference type="EMBL" id="PMK49940.1"/>
    </source>
</evidence>
<gene>
    <name evidence="1" type="ORF">BCT99_00575</name>
</gene>
<reference evidence="1" key="3">
    <citation type="journal article" date="2018" name="Nature">
        <title>A major lineage of non-tailed dsDNA viruses as unrecognized killers of marine bacteria.</title>
        <authorList>
            <person name="Kauffman K.M."/>
            <person name="Hussain F.A."/>
            <person name="Yang J."/>
            <person name="Arevalo P."/>
            <person name="Brown J.M."/>
            <person name="Chang W.K."/>
            <person name="VanInsberghe D."/>
            <person name="Elsherbini J."/>
            <person name="Sharma R.S."/>
            <person name="Cutler M.B."/>
            <person name="Kelly L."/>
            <person name="Polz M.F."/>
        </authorList>
    </citation>
    <scope>NUCLEOTIDE SEQUENCE</scope>
    <source>
        <strain evidence="1">10N.261.52.F7</strain>
    </source>
</reference>
<dbReference type="EMBL" id="MCXM01000001">
    <property type="protein sequence ID" value="PMK49940.1"/>
    <property type="molecule type" value="Genomic_DNA"/>
</dbReference>
<name>A0AB36XSY0_9VIBR</name>
<sequence>MVFNLKLHSSHVKFLFDRNDSLNIFNLVRLFKSNVHDYEISLDTSGLSRLYQESIAVNFTAFLNLYKKLISSDKNTASLIYSGIKPELILLLTKKYNVLKDNETLIFELNDALSKNNSKRNPHFVKNIRGAVLLSLVQDLVDNESVDNHFSIFDEKSPLLLHSASDFLHNDENAMMMWNVLRGWESEHELEYKKEINRRIQQNLKAKKDFGTLSTELTKQVSANTSFSNFIELLQTKVGLEKDIYRTKDNLDIWFVDDQYANGWLKLMKRIIPDSSINLKPLSGVEDVNLTLSSSSSVSFTIPDLALVDLRLSDSDQSVEDYNAHDLSGFQVVDMLLEKWSGLPIMITSASSKLWNMEKAIERGAVTYWRKSDEATDYESKNSVLTAFDINLQFIEKLTLTIKRTRYKYIFRIVESLRSKVKLLSIDSSSLQRCIEHYAIELEQKTSWMCWKKTDEIKVNDSLYLGVMEVFNELEPLLCNNQHLTLDPSTKVKVSSNNTDNQVINKTLDFLDQKYDIGGVGLNSRYMTCKSVRNKLPIIHGSEAANDIRHATFVDIETSLLIAWCLLNELVQKNRDNHSFVVI</sequence>
<dbReference type="InterPro" id="IPR011006">
    <property type="entry name" value="CheY-like_superfamily"/>
</dbReference>
<reference evidence="1" key="2">
    <citation type="submission" date="2016-07" db="EMBL/GenBank/DDBJ databases">
        <authorList>
            <person name="Kauffman K."/>
            <person name="Arevalo P."/>
            <person name="Polz M.F."/>
        </authorList>
    </citation>
    <scope>NUCLEOTIDE SEQUENCE</scope>
    <source>
        <strain evidence="1">10N.261.52.F7</strain>
    </source>
</reference>
<organism evidence="1">
    <name type="scientific">Vibrio lentus</name>
    <dbReference type="NCBI Taxonomy" id="136468"/>
    <lineage>
        <taxon>Bacteria</taxon>
        <taxon>Pseudomonadati</taxon>
        <taxon>Pseudomonadota</taxon>
        <taxon>Gammaproteobacteria</taxon>
        <taxon>Vibrionales</taxon>
        <taxon>Vibrionaceae</taxon>
        <taxon>Vibrio</taxon>
    </lineage>
</organism>
<proteinExistence type="predicted"/>
<accession>A0AB36XSY0</accession>
<evidence type="ECO:0008006" key="2">
    <source>
        <dbReference type="Google" id="ProtNLM"/>
    </source>
</evidence>
<dbReference type="SUPFAM" id="SSF52172">
    <property type="entry name" value="CheY-like"/>
    <property type="match status" value="1"/>
</dbReference>